<organism evidence="1">
    <name type="scientific">Enterococcus faecium</name>
    <name type="common">Streptococcus faecium</name>
    <dbReference type="NCBI Taxonomy" id="1352"/>
    <lineage>
        <taxon>Bacteria</taxon>
        <taxon>Bacillati</taxon>
        <taxon>Bacillota</taxon>
        <taxon>Bacilli</taxon>
        <taxon>Lactobacillales</taxon>
        <taxon>Enterococcaceae</taxon>
        <taxon>Enterococcus</taxon>
    </lineage>
</organism>
<dbReference type="AlphaFoldDB" id="A0A140GXG7"/>
<dbReference type="Pfam" id="PF12675">
    <property type="entry name" value="DUF3795"/>
    <property type="match status" value="1"/>
</dbReference>
<dbReference type="EMBL" id="KT825491">
    <property type="protein sequence ID" value="AMN85506.1"/>
    <property type="molecule type" value="Genomic_DNA"/>
</dbReference>
<reference evidence="1" key="1">
    <citation type="journal article" date="2016" name="J. Antimicrob. Chemother.">
        <title>Characterization of a genomic island harbouring a new vanD allele from Enterococcus faecium N15-508 isolated in Canada.</title>
        <authorList>
            <person name="Boyd D.A."/>
            <person name="Lalancette C."/>
            <person name="Levesque S."/>
            <person name="Golding G.R."/>
        </authorList>
    </citation>
    <scope>NUCLEOTIDE SEQUENCE</scope>
    <source>
        <strain evidence="1">N15-508</strain>
    </source>
</reference>
<accession>A0A140GXG7</accession>
<evidence type="ECO:0008006" key="2">
    <source>
        <dbReference type="Google" id="ProtNLM"/>
    </source>
</evidence>
<name>A0A140GXG7_ENTFC</name>
<evidence type="ECO:0000313" key="1">
    <source>
        <dbReference type="EMBL" id="AMN85506.1"/>
    </source>
</evidence>
<sequence length="117" mass="13236">MIDKKMIAFCGTYCGVCEWKDKIGCKGCKANRGIMFWGECDKAKCCMEKGLEHCGECSDMPCQKLKDLFDNPEHGDHGARLRNLRNWKDGIYAYEKLGNAAQEKAKNLKAGENTNNY</sequence>
<protein>
    <recommendedName>
        <fullName evidence="2">DUF3795 domain-containing protein</fullName>
    </recommendedName>
</protein>
<dbReference type="InterPro" id="IPR024227">
    <property type="entry name" value="DUF3795"/>
</dbReference>
<proteinExistence type="predicted"/>